<accession>A0A9D4LC85</accession>
<name>A0A9D4LC85_DREPO</name>
<proteinExistence type="predicted"/>
<organism evidence="1 2">
    <name type="scientific">Dreissena polymorpha</name>
    <name type="common">Zebra mussel</name>
    <name type="synonym">Mytilus polymorpha</name>
    <dbReference type="NCBI Taxonomy" id="45954"/>
    <lineage>
        <taxon>Eukaryota</taxon>
        <taxon>Metazoa</taxon>
        <taxon>Spiralia</taxon>
        <taxon>Lophotrochozoa</taxon>
        <taxon>Mollusca</taxon>
        <taxon>Bivalvia</taxon>
        <taxon>Autobranchia</taxon>
        <taxon>Heteroconchia</taxon>
        <taxon>Euheterodonta</taxon>
        <taxon>Imparidentia</taxon>
        <taxon>Neoheterodontei</taxon>
        <taxon>Myida</taxon>
        <taxon>Dreissenoidea</taxon>
        <taxon>Dreissenidae</taxon>
        <taxon>Dreissena</taxon>
    </lineage>
</organism>
<reference evidence="1" key="1">
    <citation type="journal article" date="2019" name="bioRxiv">
        <title>The Genome of the Zebra Mussel, Dreissena polymorpha: A Resource for Invasive Species Research.</title>
        <authorList>
            <person name="McCartney M.A."/>
            <person name="Auch B."/>
            <person name="Kono T."/>
            <person name="Mallez S."/>
            <person name="Zhang Y."/>
            <person name="Obille A."/>
            <person name="Becker A."/>
            <person name="Abrahante J.E."/>
            <person name="Garbe J."/>
            <person name="Badalamenti J.P."/>
            <person name="Herman A."/>
            <person name="Mangelson H."/>
            <person name="Liachko I."/>
            <person name="Sullivan S."/>
            <person name="Sone E.D."/>
            <person name="Koren S."/>
            <person name="Silverstein K.A.T."/>
            <person name="Beckman K.B."/>
            <person name="Gohl D.M."/>
        </authorList>
    </citation>
    <scope>NUCLEOTIDE SEQUENCE</scope>
    <source>
        <strain evidence="1">Duluth1</strain>
        <tissue evidence="1">Whole animal</tissue>
    </source>
</reference>
<sequence length="53" mass="5621">MDGSSGGGSVEEGSGLGYRCRPNFEEKWKCHRKAVLSTVNVLGKLFGSTACDV</sequence>
<evidence type="ECO:0000313" key="1">
    <source>
        <dbReference type="EMBL" id="KAH3854502.1"/>
    </source>
</evidence>
<dbReference type="EMBL" id="JAIWYP010000003">
    <property type="protein sequence ID" value="KAH3854502.1"/>
    <property type="molecule type" value="Genomic_DNA"/>
</dbReference>
<evidence type="ECO:0000313" key="2">
    <source>
        <dbReference type="Proteomes" id="UP000828390"/>
    </source>
</evidence>
<keyword evidence="2" id="KW-1185">Reference proteome</keyword>
<comment type="caution">
    <text evidence="1">The sequence shown here is derived from an EMBL/GenBank/DDBJ whole genome shotgun (WGS) entry which is preliminary data.</text>
</comment>
<dbReference type="AlphaFoldDB" id="A0A9D4LC85"/>
<protein>
    <submittedName>
        <fullName evidence="1">Uncharacterized protein</fullName>
    </submittedName>
</protein>
<dbReference type="Proteomes" id="UP000828390">
    <property type="component" value="Unassembled WGS sequence"/>
</dbReference>
<reference evidence="1" key="2">
    <citation type="submission" date="2020-11" db="EMBL/GenBank/DDBJ databases">
        <authorList>
            <person name="McCartney M.A."/>
            <person name="Auch B."/>
            <person name="Kono T."/>
            <person name="Mallez S."/>
            <person name="Becker A."/>
            <person name="Gohl D.M."/>
            <person name="Silverstein K.A.T."/>
            <person name="Koren S."/>
            <person name="Bechman K.B."/>
            <person name="Herman A."/>
            <person name="Abrahante J.E."/>
            <person name="Garbe J."/>
        </authorList>
    </citation>
    <scope>NUCLEOTIDE SEQUENCE</scope>
    <source>
        <strain evidence="1">Duluth1</strain>
        <tissue evidence="1">Whole animal</tissue>
    </source>
</reference>
<gene>
    <name evidence="1" type="ORF">DPMN_097045</name>
</gene>